<dbReference type="PANTHER" id="PTHR22950:SF494">
    <property type="entry name" value="GH04538P"/>
    <property type="match status" value="1"/>
</dbReference>
<evidence type="ECO:0000313" key="7">
    <source>
        <dbReference type="EnsemblMetazoa" id="XP_021204816.1"/>
    </source>
</evidence>
<feature type="transmembrane region" description="Helical" evidence="5">
    <location>
        <begin position="391"/>
        <end position="411"/>
    </location>
</feature>
<keyword evidence="3 5" id="KW-1133">Transmembrane helix</keyword>
<dbReference type="Proteomes" id="UP000005204">
    <property type="component" value="Unassembled WGS sequence"/>
</dbReference>
<feature type="transmembrane region" description="Helical" evidence="5">
    <location>
        <begin position="230"/>
        <end position="252"/>
    </location>
</feature>
<dbReference type="GeneID" id="101735387"/>
<dbReference type="InterPro" id="IPR013057">
    <property type="entry name" value="AA_transpt_TM"/>
</dbReference>
<accession>A0A8R2HNE2</accession>
<feature type="transmembrane region" description="Helical" evidence="5">
    <location>
        <begin position="169"/>
        <end position="191"/>
    </location>
</feature>
<evidence type="ECO:0000259" key="6">
    <source>
        <dbReference type="Pfam" id="PF01490"/>
    </source>
</evidence>
<feature type="transmembrane region" description="Helical" evidence="5">
    <location>
        <begin position="302"/>
        <end position="328"/>
    </location>
</feature>
<organism evidence="7 8">
    <name type="scientific">Bombyx mori</name>
    <name type="common">Silk moth</name>
    <dbReference type="NCBI Taxonomy" id="7091"/>
    <lineage>
        <taxon>Eukaryota</taxon>
        <taxon>Metazoa</taxon>
        <taxon>Ecdysozoa</taxon>
        <taxon>Arthropoda</taxon>
        <taxon>Hexapoda</taxon>
        <taxon>Insecta</taxon>
        <taxon>Pterygota</taxon>
        <taxon>Neoptera</taxon>
        <taxon>Endopterygota</taxon>
        <taxon>Lepidoptera</taxon>
        <taxon>Glossata</taxon>
        <taxon>Ditrysia</taxon>
        <taxon>Bombycoidea</taxon>
        <taxon>Bombycidae</taxon>
        <taxon>Bombycinae</taxon>
        <taxon>Bombyx</taxon>
    </lineage>
</organism>
<evidence type="ECO:0000256" key="4">
    <source>
        <dbReference type="ARBA" id="ARBA00023136"/>
    </source>
</evidence>
<keyword evidence="8" id="KW-1185">Reference proteome</keyword>
<protein>
    <recommendedName>
        <fullName evidence="6">Amino acid transporter transmembrane domain-containing protein</fullName>
    </recommendedName>
</protein>
<dbReference type="AlphaFoldDB" id="A0A8R2HNE2"/>
<evidence type="ECO:0000256" key="5">
    <source>
        <dbReference type="SAM" id="Phobius"/>
    </source>
</evidence>
<evidence type="ECO:0000313" key="8">
    <source>
        <dbReference type="Proteomes" id="UP000005204"/>
    </source>
</evidence>
<keyword evidence="2 5" id="KW-0812">Transmembrane</keyword>
<proteinExistence type="predicted"/>
<feature type="transmembrane region" description="Helical" evidence="5">
    <location>
        <begin position="417"/>
        <end position="442"/>
    </location>
</feature>
<reference evidence="7" key="2">
    <citation type="submission" date="2022-06" db="UniProtKB">
        <authorList>
            <consortium name="EnsemblMetazoa"/>
        </authorList>
    </citation>
    <scope>IDENTIFICATION</scope>
    <source>
        <strain evidence="7">p50T (Dazao)</strain>
    </source>
</reference>
<feature type="transmembrane region" description="Helical" evidence="5">
    <location>
        <begin position="454"/>
        <end position="476"/>
    </location>
</feature>
<feature type="transmembrane region" description="Helical" evidence="5">
    <location>
        <begin position="203"/>
        <end position="223"/>
    </location>
</feature>
<comment type="subcellular location">
    <subcellularLocation>
        <location evidence="1">Membrane</location>
        <topology evidence="1">Multi-pass membrane protein</topology>
    </subcellularLocation>
</comment>
<evidence type="ECO:0000256" key="2">
    <source>
        <dbReference type="ARBA" id="ARBA00022692"/>
    </source>
</evidence>
<sequence>MIEKCGRGKHLRRRQDKAIMEKNKSQSVKVDNFSSTIGLAANPGFQSTLSIASKGLPQDDKPYNPFEHRNVQHPNTTLGSILHLLKSCLGSGILAMPAAFKNSGLVAGVIGTILAGFVCTHTVHILVKTSQQICVEAKRPSLSFAETCGAAFMYGPKRLRSWSGAIQKFVDYSLSVTYLSVLCVYVVFIGSSLKEALDVYMPGYQLSIQAYCALSLVPLVVVCQIRNLKYLVPFSAIANALIFLVFAITLYYMFFDLPPVSDRVMVANVSTWPLFLSTVIFAMEGIGVVMPVENEMANPRRFLGCPGVLNTSMFIVITLYGVFGFFGYVQFGDDVKGSVTLNLPQDEIIAQSAKLIMAFVIYLTYALQFYVPMEIITRMLATRKSNSYENLIQITIRTCLVTLTVAIGAAFPNLELVIGLVGAIFFSTLGLFIPVAVQTIYLWEKDFGRFNYILWKNIIIAIIAIIALVSGAYVSIDGILEDFGRHTVINIVDENSTVT</sequence>
<keyword evidence="4 5" id="KW-0472">Membrane</keyword>
<feature type="transmembrane region" description="Helical" evidence="5">
    <location>
        <begin position="348"/>
        <end position="371"/>
    </location>
</feature>
<name>A0A8R2HNE2_BOMMO</name>
<feature type="domain" description="Amino acid transporter transmembrane" evidence="6">
    <location>
        <begin position="75"/>
        <end position="476"/>
    </location>
</feature>
<dbReference type="Gene3D" id="1.20.1740.10">
    <property type="entry name" value="Amino acid/polyamine transporter I"/>
    <property type="match status" value="1"/>
</dbReference>
<dbReference type="RefSeq" id="XP_021204816.1">
    <property type="nucleotide sequence ID" value="XM_021349141.3"/>
</dbReference>
<dbReference type="Pfam" id="PF01490">
    <property type="entry name" value="Aa_trans"/>
    <property type="match status" value="1"/>
</dbReference>
<dbReference type="PANTHER" id="PTHR22950">
    <property type="entry name" value="AMINO ACID TRANSPORTER"/>
    <property type="match status" value="1"/>
</dbReference>
<dbReference type="GO" id="GO:0005774">
    <property type="term" value="C:vacuolar membrane"/>
    <property type="evidence" value="ECO:0007669"/>
    <property type="project" value="TreeGrafter"/>
</dbReference>
<dbReference type="GO" id="GO:0015179">
    <property type="term" value="F:L-amino acid transmembrane transporter activity"/>
    <property type="evidence" value="ECO:0007669"/>
    <property type="project" value="TreeGrafter"/>
</dbReference>
<feature type="transmembrane region" description="Helical" evidence="5">
    <location>
        <begin position="272"/>
        <end position="290"/>
    </location>
</feature>
<evidence type="ECO:0000256" key="1">
    <source>
        <dbReference type="ARBA" id="ARBA00004141"/>
    </source>
</evidence>
<dbReference type="EnsemblMetazoa" id="XM_021349141.2">
    <property type="protein sequence ID" value="XP_021204816.1"/>
    <property type="gene ID" value="LOC101735387"/>
</dbReference>
<reference evidence="8" key="1">
    <citation type="journal article" date="2008" name="Insect Biochem. Mol. Biol.">
        <title>The genome of a lepidopteran model insect, the silkworm Bombyx mori.</title>
        <authorList>
            <consortium name="International Silkworm Genome Consortium"/>
        </authorList>
    </citation>
    <scope>NUCLEOTIDE SEQUENCE [LARGE SCALE GENOMIC DNA]</scope>
    <source>
        <strain evidence="8">p50T</strain>
    </source>
</reference>
<evidence type="ECO:0000256" key="3">
    <source>
        <dbReference type="ARBA" id="ARBA00022989"/>
    </source>
</evidence>